<dbReference type="EMBL" id="LT828648">
    <property type="protein sequence ID" value="SLM46513.1"/>
    <property type="molecule type" value="Genomic_DNA"/>
</dbReference>
<dbReference type="InterPro" id="IPR016024">
    <property type="entry name" value="ARM-type_fold"/>
</dbReference>
<reference evidence="4 5" key="1">
    <citation type="submission" date="2017-03" db="EMBL/GenBank/DDBJ databases">
        <authorList>
            <person name="Afonso C.L."/>
            <person name="Miller P.J."/>
            <person name="Scott M.A."/>
            <person name="Spackman E."/>
            <person name="Goraichik I."/>
            <person name="Dimitrov K.M."/>
            <person name="Suarez D.L."/>
            <person name="Swayne D.E."/>
        </authorList>
    </citation>
    <scope>NUCLEOTIDE SEQUENCE [LARGE SCALE GENOMIC DNA]</scope>
    <source>
        <strain evidence="4">Genome sequencing of Nitrospira japonica strain NJ11</strain>
    </source>
</reference>
<organism evidence="4 5">
    <name type="scientific">Nitrospira japonica</name>
    <dbReference type="NCBI Taxonomy" id="1325564"/>
    <lineage>
        <taxon>Bacteria</taxon>
        <taxon>Pseudomonadati</taxon>
        <taxon>Nitrospirota</taxon>
        <taxon>Nitrospiria</taxon>
        <taxon>Nitrospirales</taxon>
        <taxon>Nitrospiraceae</taxon>
        <taxon>Nitrospira</taxon>
    </lineage>
</organism>
<feature type="region of interest" description="Disordered" evidence="2">
    <location>
        <begin position="241"/>
        <end position="261"/>
    </location>
</feature>
<dbReference type="Proteomes" id="UP000192042">
    <property type="component" value="Chromosome I"/>
</dbReference>
<dbReference type="AlphaFoldDB" id="A0A1W1I0Z0"/>
<dbReference type="KEGG" id="nja:NSJP_0341"/>
<keyword evidence="1" id="KW-0175">Coiled coil</keyword>
<dbReference type="InterPro" id="IPR011989">
    <property type="entry name" value="ARM-like"/>
</dbReference>
<dbReference type="STRING" id="1325564.NSJP_0341"/>
<name>A0A1W1I0Z0_9BACT</name>
<evidence type="ECO:0000313" key="5">
    <source>
        <dbReference type="Proteomes" id="UP000192042"/>
    </source>
</evidence>
<evidence type="ECO:0000256" key="1">
    <source>
        <dbReference type="SAM" id="Coils"/>
    </source>
</evidence>
<dbReference type="RefSeq" id="WP_080885186.1">
    <property type="nucleotide sequence ID" value="NZ_LT828648.1"/>
</dbReference>
<protein>
    <recommendedName>
        <fullName evidence="6">HEAT repeat domain-containing protein</fullName>
    </recommendedName>
</protein>
<feature type="signal peptide" evidence="3">
    <location>
        <begin position="1"/>
        <end position="27"/>
    </location>
</feature>
<evidence type="ECO:0000256" key="2">
    <source>
        <dbReference type="SAM" id="MobiDB-lite"/>
    </source>
</evidence>
<feature type="coiled-coil region" evidence="1">
    <location>
        <begin position="347"/>
        <end position="386"/>
    </location>
</feature>
<gene>
    <name evidence="4" type="ORF">NSJP_0341</name>
</gene>
<dbReference type="Gene3D" id="1.25.10.10">
    <property type="entry name" value="Leucine-rich Repeat Variant"/>
    <property type="match status" value="1"/>
</dbReference>
<accession>A0A1W1I0Z0</accession>
<keyword evidence="5" id="KW-1185">Reference proteome</keyword>
<feature type="chain" id="PRO_5012596661" description="HEAT repeat domain-containing protein" evidence="3">
    <location>
        <begin position="28"/>
        <end position="401"/>
    </location>
</feature>
<evidence type="ECO:0000256" key="3">
    <source>
        <dbReference type="SAM" id="SignalP"/>
    </source>
</evidence>
<sequence length="401" mass="44156">MTSMSSIQWVCTAACACILLSFSPSHAPAAQPAAGAAPSPKTVLVKKYLDDCRAQSSKEASCDKLRKDAIDILTDDLHTLGSSADRVYFLSILPVFKSDAPELRIAAADAIGMIGPQDGDVDVLAPLANDPVPDVRQAVSQMIGRGKGTALSLLKQRLISMRTGRVPDRPADPTKLGLPVAPNSLYLFDWSDESLGRLSYLAKNMNEAASFFKGKAKKGPFPLEEFKDKYRFQFQDEEEAMRSAQEAEAKQMEQSKPPDPTNVQAYTEFMQKIASVGARQGGRLLLDSYQPNLFGSPTVYVLEERQIGQRSYPTRYVVLYQEQALRKPGYRFSWMTATDDAIKTAQVASLAEEKQELANKAENEAQKKKAAELEALTKKKDAAEKKQFKKGQDDLEKALGF</sequence>
<evidence type="ECO:0000313" key="4">
    <source>
        <dbReference type="EMBL" id="SLM46513.1"/>
    </source>
</evidence>
<proteinExistence type="predicted"/>
<evidence type="ECO:0008006" key="6">
    <source>
        <dbReference type="Google" id="ProtNLM"/>
    </source>
</evidence>
<dbReference type="Pfam" id="PF13646">
    <property type="entry name" value="HEAT_2"/>
    <property type="match status" value="1"/>
</dbReference>
<keyword evidence="3" id="KW-0732">Signal</keyword>
<dbReference type="SUPFAM" id="SSF48371">
    <property type="entry name" value="ARM repeat"/>
    <property type="match status" value="1"/>
</dbReference>